<feature type="transmembrane region" description="Helical" evidence="6">
    <location>
        <begin position="140"/>
        <end position="161"/>
    </location>
</feature>
<evidence type="ECO:0000256" key="2">
    <source>
        <dbReference type="ARBA" id="ARBA00022475"/>
    </source>
</evidence>
<dbReference type="InterPro" id="IPR050367">
    <property type="entry name" value="APC_superfamily"/>
</dbReference>
<comment type="subcellular location">
    <subcellularLocation>
        <location evidence="1">Cell membrane</location>
        <topology evidence="1">Multi-pass membrane protein</topology>
    </subcellularLocation>
</comment>
<feature type="transmembrane region" description="Helical" evidence="6">
    <location>
        <begin position="388"/>
        <end position="413"/>
    </location>
</feature>
<keyword evidence="8" id="KW-1185">Reference proteome</keyword>
<sequence length="476" mass="50086">MMLIIAASAPLTAVAGGAPTSYAVTGMIEVPMGYLVLGIVLLIFAVGYAAMSTKITNAGALYAYTATGLGKRQGLAAAWLALVSYNAMQIGLYGIVGATIAGTLSALAGITIEWWVAALFCWFLTGLLGAMNIDASAKVIGVLVILEFLVVVLVDFIGLSSPAEPISVAAFDPTGFVGPGIGAALAFGMAAFMGFESATIYAEEAENPQKSVPRATYGALGLIAGFYAFSAWAIAQGVGESQIVEKARESGPELLFVFLEESGHHGLATFGRIVFITSLLAALFAFHNAVARYALVLGREGVLPERLGRTHPKTHAPIYSSLAQSVLALLFIGGFAIYGSVTNAGPEFPVLTMFSWLTNAGAFGIVFLLFITSVSVVRFFWGTNEHNLFVRVIAPVAAMVGLAVIFIEILIHFDVMVGQEGFHPLVVGMPSVILLTGVAGYLRAEWLRRTNPTRYSCIGTGRGSAELARNGHNIDT</sequence>
<feature type="transmembrane region" description="Helical" evidence="6">
    <location>
        <begin position="316"/>
        <end position="341"/>
    </location>
</feature>
<dbReference type="InterPro" id="IPR002293">
    <property type="entry name" value="AA/rel_permease1"/>
</dbReference>
<organism evidence="7 8">
    <name type="scientific">Corynebacterium pelargi</name>
    <dbReference type="NCBI Taxonomy" id="1471400"/>
    <lineage>
        <taxon>Bacteria</taxon>
        <taxon>Bacillati</taxon>
        <taxon>Actinomycetota</taxon>
        <taxon>Actinomycetes</taxon>
        <taxon>Mycobacteriales</taxon>
        <taxon>Corynebacteriaceae</taxon>
        <taxon>Corynebacterium</taxon>
    </lineage>
</organism>
<accession>A0A410WA81</accession>
<keyword evidence="4 6" id="KW-1133">Transmembrane helix</keyword>
<dbReference type="GO" id="GO:0022857">
    <property type="term" value="F:transmembrane transporter activity"/>
    <property type="evidence" value="ECO:0007669"/>
    <property type="project" value="InterPro"/>
</dbReference>
<keyword evidence="5 6" id="KW-0472">Membrane</keyword>
<dbReference type="AlphaFoldDB" id="A0A410WA81"/>
<evidence type="ECO:0000256" key="3">
    <source>
        <dbReference type="ARBA" id="ARBA00022692"/>
    </source>
</evidence>
<keyword evidence="3 6" id="KW-0812">Transmembrane</keyword>
<protein>
    <submittedName>
        <fullName evidence="7">Putative amino acid permease YhdG</fullName>
    </submittedName>
</protein>
<dbReference type="Gene3D" id="1.20.1740.10">
    <property type="entry name" value="Amino acid/polyamine transporter I"/>
    <property type="match status" value="1"/>
</dbReference>
<feature type="transmembrane region" description="Helical" evidence="6">
    <location>
        <begin position="361"/>
        <end position="381"/>
    </location>
</feature>
<keyword evidence="2" id="KW-1003">Cell membrane</keyword>
<reference evidence="7 8" key="1">
    <citation type="submission" date="2019-01" db="EMBL/GenBank/DDBJ databases">
        <authorList>
            <person name="Ruckert C."/>
            <person name="Busche T."/>
            <person name="Kalinowski J."/>
        </authorList>
    </citation>
    <scope>NUCLEOTIDE SEQUENCE [LARGE SCALE GENOMIC DNA]</scope>
    <source>
        <strain evidence="7 8">136/3</strain>
    </source>
</reference>
<gene>
    <name evidence="7" type="primary">yhdG</name>
    <name evidence="7" type="ORF">CPELA_07965</name>
</gene>
<dbReference type="PANTHER" id="PTHR42770:SF16">
    <property type="entry name" value="AMINO ACID PERMEASE"/>
    <property type="match status" value="1"/>
</dbReference>
<dbReference type="Proteomes" id="UP000288929">
    <property type="component" value="Chromosome"/>
</dbReference>
<dbReference type="Pfam" id="PF13520">
    <property type="entry name" value="AA_permease_2"/>
    <property type="match status" value="1"/>
</dbReference>
<feature type="transmembrane region" description="Helical" evidence="6">
    <location>
        <begin position="33"/>
        <end position="51"/>
    </location>
</feature>
<dbReference type="EMBL" id="CP035299">
    <property type="protein sequence ID" value="QAU52849.1"/>
    <property type="molecule type" value="Genomic_DNA"/>
</dbReference>
<feature type="transmembrane region" description="Helical" evidence="6">
    <location>
        <begin position="425"/>
        <end position="444"/>
    </location>
</feature>
<evidence type="ECO:0000256" key="4">
    <source>
        <dbReference type="ARBA" id="ARBA00022989"/>
    </source>
</evidence>
<name>A0A410WA81_9CORY</name>
<evidence type="ECO:0000256" key="6">
    <source>
        <dbReference type="SAM" id="Phobius"/>
    </source>
</evidence>
<evidence type="ECO:0000313" key="8">
    <source>
        <dbReference type="Proteomes" id="UP000288929"/>
    </source>
</evidence>
<dbReference type="KEGG" id="cpeg:CPELA_07965"/>
<dbReference type="GO" id="GO:0005886">
    <property type="term" value="C:plasma membrane"/>
    <property type="evidence" value="ECO:0007669"/>
    <property type="project" value="UniProtKB-SubCell"/>
</dbReference>
<evidence type="ECO:0000313" key="7">
    <source>
        <dbReference type="EMBL" id="QAU52849.1"/>
    </source>
</evidence>
<feature type="transmembrane region" description="Helical" evidence="6">
    <location>
        <begin position="273"/>
        <end position="295"/>
    </location>
</feature>
<feature type="transmembrane region" description="Helical" evidence="6">
    <location>
        <begin position="181"/>
        <end position="202"/>
    </location>
</feature>
<evidence type="ECO:0000256" key="5">
    <source>
        <dbReference type="ARBA" id="ARBA00023136"/>
    </source>
</evidence>
<evidence type="ECO:0000256" key="1">
    <source>
        <dbReference type="ARBA" id="ARBA00004651"/>
    </source>
</evidence>
<dbReference type="PANTHER" id="PTHR42770">
    <property type="entry name" value="AMINO ACID TRANSPORTER-RELATED"/>
    <property type="match status" value="1"/>
</dbReference>
<dbReference type="PIRSF" id="PIRSF006060">
    <property type="entry name" value="AA_transporter"/>
    <property type="match status" value="1"/>
</dbReference>
<feature type="transmembrane region" description="Helical" evidence="6">
    <location>
        <begin position="114"/>
        <end position="133"/>
    </location>
</feature>
<feature type="transmembrane region" description="Helical" evidence="6">
    <location>
        <begin position="214"/>
        <end position="235"/>
    </location>
</feature>
<proteinExistence type="predicted"/>